<keyword evidence="2" id="KW-1185">Reference proteome</keyword>
<reference evidence="1 2" key="1">
    <citation type="journal article" date="2014" name="Int. J. Syst. Evol. Microbiol.">
        <title>Streptomyces hoynatensis sp. nov., isolated from deep marine sediment.</title>
        <authorList>
            <person name="Veyisoglu A."/>
            <person name="Sahin N."/>
        </authorList>
    </citation>
    <scope>NUCLEOTIDE SEQUENCE [LARGE SCALE GENOMIC DNA]</scope>
    <source>
        <strain evidence="1 2">KCTC 29097</strain>
    </source>
</reference>
<gene>
    <name evidence="1" type="ORF">D7294_29815</name>
</gene>
<dbReference type="Proteomes" id="UP000272474">
    <property type="component" value="Unassembled WGS sequence"/>
</dbReference>
<evidence type="ECO:0000313" key="1">
    <source>
        <dbReference type="EMBL" id="RKN36718.1"/>
    </source>
</evidence>
<dbReference type="SUPFAM" id="SSF81901">
    <property type="entry name" value="HCP-like"/>
    <property type="match status" value="1"/>
</dbReference>
<evidence type="ECO:0000313" key="2">
    <source>
        <dbReference type="Proteomes" id="UP000272474"/>
    </source>
</evidence>
<sequence>MVTTDPALAPAALLAELQQLCDMVLRSDDVKKLADFAADFDQVGARTFACLLYTFDRIQAALYWWRFAAGAGDPLAAHLLAVHHAACGNTPQARIWRALARLARFDPLLHMPTPVRDRGHTADDFVRNSEFHQIQTFMRMTTLPKELVA</sequence>
<comment type="caution">
    <text evidence="1">The sequence shown here is derived from an EMBL/GenBank/DDBJ whole genome shotgun (WGS) entry which is preliminary data.</text>
</comment>
<proteinExistence type="predicted"/>
<dbReference type="OrthoDB" id="4321441at2"/>
<organism evidence="1 2">
    <name type="scientific">Streptomyces hoynatensis</name>
    <dbReference type="NCBI Taxonomy" id="1141874"/>
    <lineage>
        <taxon>Bacteria</taxon>
        <taxon>Bacillati</taxon>
        <taxon>Actinomycetota</taxon>
        <taxon>Actinomycetes</taxon>
        <taxon>Kitasatosporales</taxon>
        <taxon>Streptomycetaceae</taxon>
        <taxon>Streptomyces</taxon>
    </lineage>
</organism>
<accession>A0A3A9YIF6</accession>
<dbReference type="EMBL" id="RBAL01000032">
    <property type="protein sequence ID" value="RKN36718.1"/>
    <property type="molecule type" value="Genomic_DNA"/>
</dbReference>
<protein>
    <submittedName>
        <fullName evidence="1">Uncharacterized protein</fullName>
    </submittedName>
</protein>
<name>A0A3A9YIF6_9ACTN</name>
<dbReference type="AlphaFoldDB" id="A0A3A9YIF6"/>